<feature type="region of interest" description="Disordered" evidence="1">
    <location>
        <begin position="118"/>
        <end position="137"/>
    </location>
</feature>
<dbReference type="Proteomes" id="UP001151760">
    <property type="component" value="Unassembled WGS sequence"/>
</dbReference>
<feature type="compositionally biased region" description="Basic residues" evidence="1">
    <location>
        <begin position="52"/>
        <end position="61"/>
    </location>
</feature>
<feature type="compositionally biased region" description="Basic and acidic residues" evidence="1">
    <location>
        <begin position="466"/>
        <end position="481"/>
    </location>
</feature>
<feature type="region of interest" description="Disordered" evidence="1">
    <location>
        <begin position="19"/>
        <end position="91"/>
    </location>
</feature>
<evidence type="ECO:0000313" key="3">
    <source>
        <dbReference type="Proteomes" id="UP001151760"/>
    </source>
</evidence>
<reference evidence="2" key="1">
    <citation type="journal article" date="2022" name="Int. J. Mol. Sci.">
        <title>Draft Genome of Tanacetum Coccineum: Genomic Comparison of Closely Related Tanacetum-Family Plants.</title>
        <authorList>
            <person name="Yamashiro T."/>
            <person name="Shiraishi A."/>
            <person name="Nakayama K."/>
            <person name="Satake H."/>
        </authorList>
    </citation>
    <scope>NUCLEOTIDE SEQUENCE</scope>
</reference>
<feature type="compositionally biased region" description="Acidic residues" evidence="1">
    <location>
        <begin position="157"/>
        <end position="172"/>
    </location>
</feature>
<evidence type="ECO:0000256" key="1">
    <source>
        <dbReference type="SAM" id="MobiDB-lite"/>
    </source>
</evidence>
<dbReference type="EMBL" id="BQNB010019638">
    <property type="protein sequence ID" value="GJT87437.1"/>
    <property type="molecule type" value="Genomic_DNA"/>
</dbReference>
<feature type="compositionally biased region" description="Basic residues" evidence="1">
    <location>
        <begin position="81"/>
        <end position="91"/>
    </location>
</feature>
<feature type="region of interest" description="Disordered" evidence="1">
    <location>
        <begin position="837"/>
        <end position="859"/>
    </location>
</feature>
<accession>A0ABQ5HHP8</accession>
<name>A0ABQ5HHP8_9ASTR</name>
<feature type="compositionally biased region" description="Basic and acidic residues" evidence="1">
    <location>
        <begin position="658"/>
        <end position="673"/>
    </location>
</feature>
<feature type="compositionally biased region" description="Acidic residues" evidence="1">
    <location>
        <begin position="188"/>
        <end position="213"/>
    </location>
</feature>
<feature type="compositionally biased region" description="Basic and acidic residues" evidence="1">
    <location>
        <begin position="499"/>
        <end position="508"/>
    </location>
</feature>
<feature type="compositionally biased region" description="Basic and acidic residues" evidence="1">
    <location>
        <begin position="849"/>
        <end position="859"/>
    </location>
</feature>
<organism evidence="2 3">
    <name type="scientific">Tanacetum coccineum</name>
    <dbReference type="NCBI Taxonomy" id="301880"/>
    <lineage>
        <taxon>Eukaryota</taxon>
        <taxon>Viridiplantae</taxon>
        <taxon>Streptophyta</taxon>
        <taxon>Embryophyta</taxon>
        <taxon>Tracheophyta</taxon>
        <taxon>Spermatophyta</taxon>
        <taxon>Magnoliopsida</taxon>
        <taxon>eudicotyledons</taxon>
        <taxon>Gunneridae</taxon>
        <taxon>Pentapetalae</taxon>
        <taxon>asterids</taxon>
        <taxon>campanulids</taxon>
        <taxon>Asterales</taxon>
        <taxon>Asteraceae</taxon>
        <taxon>Asteroideae</taxon>
        <taxon>Anthemideae</taxon>
        <taxon>Anthemidinae</taxon>
        <taxon>Tanacetum</taxon>
    </lineage>
</organism>
<feature type="compositionally biased region" description="Low complexity" evidence="1">
    <location>
        <begin position="482"/>
        <end position="497"/>
    </location>
</feature>
<evidence type="ECO:0000313" key="2">
    <source>
        <dbReference type="EMBL" id="GJT87437.1"/>
    </source>
</evidence>
<comment type="caution">
    <text evidence="2">The sequence shown here is derived from an EMBL/GenBank/DDBJ whole genome shotgun (WGS) entry which is preliminary data.</text>
</comment>
<keyword evidence="3" id="KW-1185">Reference proteome</keyword>
<reference evidence="2" key="2">
    <citation type="submission" date="2022-01" db="EMBL/GenBank/DDBJ databases">
        <authorList>
            <person name="Yamashiro T."/>
            <person name="Shiraishi A."/>
            <person name="Satake H."/>
            <person name="Nakayama K."/>
        </authorList>
    </citation>
    <scope>NUCLEOTIDE SEQUENCE</scope>
</reference>
<feature type="compositionally biased region" description="Basic and acidic residues" evidence="1">
    <location>
        <begin position="173"/>
        <end position="187"/>
    </location>
</feature>
<proteinExistence type="predicted"/>
<feature type="region of interest" description="Disordered" evidence="1">
    <location>
        <begin position="142"/>
        <end position="253"/>
    </location>
</feature>
<feature type="region of interest" description="Disordered" evidence="1">
    <location>
        <begin position="448"/>
        <end position="529"/>
    </location>
</feature>
<protein>
    <submittedName>
        <fullName evidence="2">Uncharacterized protein</fullName>
    </submittedName>
</protein>
<feature type="region of interest" description="Disordered" evidence="1">
    <location>
        <begin position="649"/>
        <end position="673"/>
    </location>
</feature>
<gene>
    <name evidence="2" type="ORF">Tco_1069154</name>
</gene>
<feature type="compositionally biased region" description="Acidic residues" evidence="1">
    <location>
        <begin position="509"/>
        <end position="527"/>
    </location>
</feature>
<sequence length="859" mass="97025">MTCPKMRESKAYKTYLGYATGATPPKKARKFKKPASPQLTTVPALPEEPIRKSKRVKRPAKKSTNAPTAGVVIRDTPVKSSSKKKEKVTIKKHKGIDLLSEVSLIKEAQFEEVRKKTMRDFHKNHPSGSGIVTSAAKVKPFVTNEGTVTKPGVPNVTEEESTESSDQESDNGDDNHQSDNEKGSDSEHETDENETGSESDQEENGEEVEDDEEEKGKEFVKNPSNSINDEDETKIKDKAEGDEDEGMDYTTNQFDDDVDLRMNEPITTNEGFIQKEGTDAEMINVQQGNKNPEITLNQGDPLNTQVTALVDEHLDSRLGATRDEFMNYVSASITARITEQVKIQLPQILPKEVSNFAPLEIKCMVTESLEHAVIAKESSQPKSTYEATASLIEFELKKIFIDKMDESQSYLTATEHRECYDRLIKSYDLDKSLFSTYDKVYSLKRSRKDEDPFAGSDRGLKKRKTSKDAKPTKCPKAKESKFGSSKGAKSQSKSSGKTIHAEEPKFEVADSDMPQDQEENLGNDDEEPMRKVALIVNGGSLPPKRTVDGVEQTYPPTTAEEKLARKNELKARGTLLMALPNENQLKFNTYKCAKTLMEAREKRFGGNKESKKTQKKLLKQQYENFNGSSSERLYQTYDRLQKLISQKRISHKRTKNKAKNDKTEHGMEKCEKTKPNRSQKVNLCLPITLAVLIKLMVLTLPILIDLQQIDPDDLEEMDLKWQMAMLTMRAKRFLNKTRRKINANGFETIGFNKSKVECYNYHKKGNFARECRAPRENKNREPVRRNVTVETIETNLCGSRIGLGSSSSSSSYRLLRFRAPMLLISASLEDVNDGPVESMIERFEEDEDDKKSGKDGLFN</sequence>